<organism evidence="1">
    <name type="scientific">Rhizophora mucronata</name>
    <name type="common">Asiatic mangrove</name>
    <dbReference type="NCBI Taxonomy" id="61149"/>
    <lineage>
        <taxon>Eukaryota</taxon>
        <taxon>Viridiplantae</taxon>
        <taxon>Streptophyta</taxon>
        <taxon>Embryophyta</taxon>
        <taxon>Tracheophyta</taxon>
        <taxon>Spermatophyta</taxon>
        <taxon>Magnoliopsida</taxon>
        <taxon>eudicotyledons</taxon>
        <taxon>Gunneridae</taxon>
        <taxon>Pentapetalae</taxon>
        <taxon>rosids</taxon>
        <taxon>fabids</taxon>
        <taxon>Malpighiales</taxon>
        <taxon>Rhizophoraceae</taxon>
        <taxon>Rhizophora</taxon>
    </lineage>
</organism>
<evidence type="ECO:0000313" key="1">
    <source>
        <dbReference type="EMBL" id="MBX07735.1"/>
    </source>
</evidence>
<proteinExistence type="predicted"/>
<name>A0A2P2KPT3_RHIMU</name>
<accession>A0A2P2KPT3</accession>
<dbReference type="AlphaFoldDB" id="A0A2P2KPT3"/>
<protein>
    <submittedName>
        <fullName evidence="1">Uncharacterized protein</fullName>
    </submittedName>
</protein>
<reference evidence="1" key="1">
    <citation type="submission" date="2018-02" db="EMBL/GenBank/DDBJ databases">
        <title>Rhizophora mucronata_Transcriptome.</title>
        <authorList>
            <person name="Meera S.P."/>
            <person name="Sreeshan A."/>
            <person name="Augustine A."/>
        </authorList>
    </citation>
    <scope>NUCLEOTIDE SEQUENCE</scope>
    <source>
        <tissue evidence="1">Leaf</tissue>
    </source>
</reference>
<sequence length="97" mass="11022">MLINLLISKGISTNLLCVKSRVRTDLSRSRTSSGNDFNFASRKATMPVDRHRANLLAFESAFWLAQQPIFLPSPPTPSLRLILSSRFIKFSFSFLFQ</sequence>
<dbReference type="EMBL" id="GGEC01027251">
    <property type="protein sequence ID" value="MBX07735.1"/>
    <property type="molecule type" value="Transcribed_RNA"/>
</dbReference>